<dbReference type="RefSeq" id="WP_164508719.1">
    <property type="nucleotide sequence ID" value="NZ_JBHSSK010000007.1"/>
</dbReference>
<organism evidence="3 4">
    <name type="scientific">Levilactobacillus tongjiangensis</name>
    <dbReference type="NCBI Taxonomy" id="2486023"/>
    <lineage>
        <taxon>Bacteria</taxon>
        <taxon>Bacillati</taxon>
        <taxon>Bacillota</taxon>
        <taxon>Bacilli</taxon>
        <taxon>Lactobacillales</taxon>
        <taxon>Lactobacillaceae</taxon>
        <taxon>Levilactobacillus</taxon>
    </lineage>
</organism>
<proteinExistence type="predicted"/>
<keyword evidence="1" id="KW-0472">Membrane</keyword>
<feature type="chain" id="PRO_5045692949" evidence="2">
    <location>
        <begin position="28"/>
        <end position="227"/>
    </location>
</feature>
<dbReference type="EMBL" id="JBHSSK010000007">
    <property type="protein sequence ID" value="MFC6206289.1"/>
    <property type="molecule type" value="Genomic_DNA"/>
</dbReference>
<evidence type="ECO:0000256" key="1">
    <source>
        <dbReference type="SAM" id="Phobius"/>
    </source>
</evidence>
<feature type="transmembrane region" description="Helical" evidence="1">
    <location>
        <begin position="198"/>
        <end position="216"/>
    </location>
</feature>
<evidence type="ECO:0000313" key="4">
    <source>
        <dbReference type="Proteomes" id="UP001596254"/>
    </source>
</evidence>
<comment type="caution">
    <text evidence="3">The sequence shown here is derived from an EMBL/GenBank/DDBJ whole genome shotgun (WGS) entry which is preliminary data.</text>
</comment>
<evidence type="ECO:0000256" key="2">
    <source>
        <dbReference type="SAM" id="SignalP"/>
    </source>
</evidence>
<name>A0ABW1SP55_9LACO</name>
<keyword evidence="1" id="KW-1133">Transmembrane helix</keyword>
<keyword evidence="1" id="KW-0812">Transmembrane</keyword>
<accession>A0ABW1SP55</accession>
<dbReference type="Proteomes" id="UP001596254">
    <property type="component" value="Unassembled WGS sequence"/>
</dbReference>
<evidence type="ECO:0000313" key="3">
    <source>
        <dbReference type="EMBL" id="MFC6206289.1"/>
    </source>
</evidence>
<keyword evidence="2" id="KW-0732">Signal</keyword>
<dbReference type="InterPro" id="IPR026409">
    <property type="entry name" value="Firmicu_CTERM"/>
</dbReference>
<gene>
    <name evidence="3" type="ORF">ACFP1G_02195</name>
</gene>
<dbReference type="NCBIfam" id="TIGR04145">
    <property type="entry name" value="Firmicu_CTERM"/>
    <property type="match status" value="1"/>
</dbReference>
<protein>
    <submittedName>
        <fullName evidence="3">Firmicu-CTERM sorting domain-containing protein</fullName>
    </submittedName>
</protein>
<keyword evidence="4" id="KW-1185">Reference proteome</keyword>
<feature type="signal peptide" evidence="2">
    <location>
        <begin position="1"/>
        <end position="27"/>
    </location>
</feature>
<sequence>MRKAILFVTALLTGVLLWGASTTVASANTNNATSDNLGITIDGNFDDWQDKPMTTIKEPWDDYNIKKGSMLADANNLYLYINMSPKKGNGYNEMQGYGYVLTAGSKTYDLQFNNVTGTATDKSKTGSVNIWNRTDGVNDPTTGAQVMVHRFKTGQNFNDVMEAKVPIADLKLAGGSQTFKMTNSNLGSQTLTVTGGSTGPVVLAGVGFAIALGGVVKLNKSRKKRTA</sequence>
<reference evidence="4" key="1">
    <citation type="journal article" date="2019" name="Int. J. Syst. Evol. Microbiol.">
        <title>The Global Catalogue of Microorganisms (GCM) 10K type strain sequencing project: providing services to taxonomists for standard genome sequencing and annotation.</title>
        <authorList>
            <consortium name="The Broad Institute Genomics Platform"/>
            <consortium name="The Broad Institute Genome Sequencing Center for Infectious Disease"/>
            <person name="Wu L."/>
            <person name="Ma J."/>
        </authorList>
    </citation>
    <scope>NUCLEOTIDE SEQUENCE [LARGE SCALE GENOMIC DNA]</scope>
    <source>
        <strain evidence="4">CCM 8905</strain>
    </source>
</reference>